<evidence type="ECO:0000313" key="3">
    <source>
        <dbReference type="Proteomes" id="UP001605036"/>
    </source>
</evidence>
<proteinExistence type="predicted"/>
<feature type="compositionally biased region" description="Basic and acidic residues" evidence="1">
    <location>
        <begin position="213"/>
        <end position="231"/>
    </location>
</feature>
<dbReference type="AlphaFoldDB" id="A0ABD1Z1M1"/>
<protein>
    <submittedName>
        <fullName evidence="2">Uncharacterized protein</fullName>
    </submittedName>
</protein>
<sequence length="380" mass="44320">MVVKATSVVTEFLTRVVDVWNYFLRILLILTHRQRATSELIADRSRRGAENDFEKMENILPNPFRRHHKDEEEYSRHGKHGHRPGYNPYEYTGQPIGFEHMGSPPKHTDMDVNTIAQLGYEGPEGERRKVEAINEQIYGGVYDGRRHREYSPPRGSNHGSHHHSSSSSHHGSSHHHHRGEEYEREYPPREREYPPRPVYRSAEYPDGVPEGYMLDKDGHLKYVGDTGFDKHNKSHHHHRKSRDSDSDDDGYAGKDERYRRRYAGDNPIGEEYSDAEYRRRYGRERSPVVKVERKVEEDGTVVERIYPANSGGSTYGRHDPHKIHYGRQDSFTDDVPVVGPYRQDSYPGNYAQPYNPATSSYGRRYDSGSSDYVEERDRRY</sequence>
<feature type="compositionally biased region" description="Low complexity" evidence="1">
    <location>
        <begin position="359"/>
        <end position="371"/>
    </location>
</feature>
<organism evidence="2 3">
    <name type="scientific">Riccia fluitans</name>
    <dbReference type="NCBI Taxonomy" id="41844"/>
    <lineage>
        <taxon>Eukaryota</taxon>
        <taxon>Viridiplantae</taxon>
        <taxon>Streptophyta</taxon>
        <taxon>Embryophyta</taxon>
        <taxon>Marchantiophyta</taxon>
        <taxon>Marchantiopsida</taxon>
        <taxon>Marchantiidae</taxon>
        <taxon>Marchantiales</taxon>
        <taxon>Ricciaceae</taxon>
        <taxon>Riccia</taxon>
    </lineage>
</organism>
<reference evidence="2 3" key="1">
    <citation type="submission" date="2024-09" db="EMBL/GenBank/DDBJ databases">
        <title>Chromosome-scale assembly of Riccia fluitans.</title>
        <authorList>
            <person name="Paukszto L."/>
            <person name="Sawicki J."/>
            <person name="Karawczyk K."/>
            <person name="Piernik-Szablinska J."/>
            <person name="Szczecinska M."/>
            <person name="Mazdziarz M."/>
        </authorList>
    </citation>
    <scope>NUCLEOTIDE SEQUENCE [LARGE SCALE GENOMIC DNA]</scope>
    <source>
        <strain evidence="2">Rf_01</strain>
        <tissue evidence="2">Aerial parts of the thallus</tissue>
    </source>
</reference>
<dbReference type="EMBL" id="JBHFFA010000002">
    <property type="protein sequence ID" value="KAL2641390.1"/>
    <property type="molecule type" value="Genomic_DNA"/>
</dbReference>
<feature type="region of interest" description="Disordered" evidence="1">
    <location>
        <begin position="307"/>
        <end position="380"/>
    </location>
</feature>
<feature type="region of interest" description="Disordered" evidence="1">
    <location>
        <begin position="71"/>
        <end position="90"/>
    </location>
</feature>
<accession>A0ABD1Z1M1</accession>
<feature type="compositionally biased region" description="Basic residues" evidence="1">
    <location>
        <begin position="232"/>
        <end position="241"/>
    </location>
</feature>
<feature type="compositionally biased region" description="Basic and acidic residues" evidence="1">
    <location>
        <begin position="178"/>
        <end position="194"/>
    </location>
</feature>
<keyword evidence="3" id="KW-1185">Reference proteome</keyword>
<name>A0ABD1Z1M1_9MARC</name>
<gene>
    <name evidence="2" type="ORF">R1flu_008977</name>
</gene>
<dbReference type="Proteomes" id="UP001605036">
    <property type="component" value="Unassembled WGS sequence"/>
</dbReference>
<feature type="region of interest" description="Disordered" evidence="1">
    <location>
        <begin position="143"/>
        <end position="267"/>
    </location>
</feature>
<evidence type="ECO:0000313" key="2">
    <source>
        <dbReference type="EMBL" id="KAL2641390.1"/>
    </source>
</evidence>
<evidence type="ECO:0000256" key="1">
    <source>
        <dbReference type="SAM" id="MobiDB-lite"/>
    </source>
</evidence>
<comment type="caution">
    <text evidence="2">The sequence shown here is derived from an EMBL/GenBank/DDBJ whole genome shotgun (WGS) entry which is preliminary data.</text>
</comment>